<dbReference type="Pfam" id="PF02583">
    <property type="entry name" value="Trns_repr_metal"/>
    <property type="match status" value="1"/>
</dbReference>
<dbReference type="AlphaFoldDB" id="A0A133KAC8"/>
<dbReference type="EMBL" id="LRPN01000202">
    <property type="protein sequence ID" value="KWZ76464.1"/>
    <property type="molecule type" value="Genomic_DNA"/>
</dbReference>
<dbReference type="GO" id="GO:0045892">
    <property type="term" value="P:negative regulation of DNA-templated transcription"/>
    <property type="evidence" value="ECO:0007669"/>
    <property type="project" value="UniProtKB-ARBA"/>
</dbReference>
<dbReference type="PANTHER" id="PTHR33677">
    <property type="entry name" value="TRANSCRIPTIONAL REPRESSOR FRMR-RELATED"/>
    <property type="match status" value="1"/>
</dbReference>
<sequence length="120" mass="13334">MLPAGLKPISASVYYAEKDFIFILILSWNRGGKKVEYDAQIKNRVKRIEGQLRGVLRMMEEKDNCKEVIAQLSAARTAIDRTIGVIVSANLVECVKNAEQNGEDAGNLVKEAVNLLVKSR</sequence>
<organism evidence="1 2">
    <name type="scientific">Heyndrickxia coagulans</name>
    <name type="common">Weizmannia coagulans</name>
    <dbReference type="NCBI Taxonomy" id="1398"/>
    <lineage>
        <taxon>Bacteria</taxon>
        <taxon>Bacillati</taxon>
        <taxon>Bacillota</taxon>
        <taxon>Bacilli</taxon>
        <taxon>Bacillales</taxon>
        <taxon>Bacillaceae</taxon>
        <taxon>Heyndrickxia</taxon>
    </lineage>
</organism>
<dbReference type="InterPro" id="IPR038390">
    <property type="entry name" value="Metal_Tscrpt_repr_sf"/>
</dbReference>
<comment type="caution">
    <text evidence="1">The sequence shown here is derived from an EMBL/GenBank/DDBJ whole genome shotgun (WGS) entry which is preliminary data.</text>
</comment>
<dbReference type="CDD" id="cd10155">
    <property type="entry name" value="BsYrkD-like_DUF156"/>
    <property type="match status" value="1"/>
</dbReference>
<evidence type="ECO:0008006" key="3">
    <source>
        <dbReference type="Google" id="ProtNLM"/>
    </source>
</evidence>
<proteinExistence type="predicted"/>
<evidence type="ECO:0000313" key="1">
    <source>
        <dbReference type="EMBL" id="KWZ76464.1"/>
    </source>
</evidence>
<name>A0A133KAC8_HEYCO</name>
<gene>
    <name evidence="1" type="ORF">HMPREF3213_03813</name>
</gene>
<accession>A0A133KAC8</accession>
<reference evidence="2" key="1">
    <citation type="submission" date="2016-01" db="EMBL/GenBank/DDBJ databases">
        <authorList>
            <person name="Mitreva M."/>
            <person name="Pepin K.H."/>
            <person name="Mihindukulasuriya K.A."/>
            <person name="Fulton R."/>
            <person name="Fronick C."/>
            <person name="O'Laughlin M."/>
            <person name="Miner T."/>
            <person name="Herter B."/>
            <person name="Rosa B.A."/>
            <person name="Cordes M."/>
            <person name="Tomlinson C."/>
            <person name="Wollam A."/>
            <person name="Palsikar V.B."/>
            <person name="Mardis E.R."/>
            <person name="Wilson R.K."/>
        </authorList>
    </citation>
    <scope>NUCLEOTIDE SEQUENCE [LARGE SCALE GENOMIC DNA]</scope>
    <source>
        <strain evidence="2">GED7749B</strain>
    </source>
</reference>
<dbReference type="GO" id="GO:0046872">
    <property type="term" value="F:metal ion binding"/>
    <property type="evidence" value="ECO:0007669"/>
    <property type="project" value="InterPro"/>
</dbReference>
<dbReference type="Gene3D" id="1.20.58.1000">
    <property type="entry name" value="Metal-sensitive repressor, helix protomer"/>
    <property type="match status" value="1"/>
</dbReference>
<dbReference type="PANTHER" id="PTHR33677:SF5">
    <property type="entry name" value="TRANSCRIPTIONAL REPRESSOR FRMR"/>
    <property type="match status" value="1"/>
</dbReference>
<protein>
    <recommendedName>
        <fullName evidence="3">Cytoplasmic protein</fullName>
    </recommendedName>
</protein>
<dbReference type="Proteomes" id="UP000070376">
    <property type="component" value="Unassembled WGS sequence"/>
</dbReference>
<evidence type="ECO:0000313" key="2">
    <source>
        <dbReference type="Proteomes" id="UP000070376"/>
    </source>
</evidence>
<dbReference type="PATRIC" id="fig|1398.22.peg.3818"/>
<dbReference type="InterPro" id="IPR003735">
    <property type="entry name" value="Metal_Tscrpt_repr"/>
</dbReference>
<dbReference type="GO" id="GO:0003677">
    <property type="term" value="F:DNA binding"/>
    <property type="evidence" value="ECO:0007669"/>
    <property type="project" value="InterPro"/>
</dbReference>